<feature type="signal peptide" evidence="1">
    <location>
        <begin position="1"/>
        <end position="18"/>
    </location>
</feature>
<gene>
    <name evidence="3" type="ORF">PG991_008204</name>
</gene>
<keyword evidence="1" id="KW-0732">Signal</keyword>
<dbReference type="EMBL" id="JAQQWI010000011">
    <property type="protein sequence ID" value="KAK8017128.1"/>
    <property type="molecule type" value="Genomic_DNA"/>
</dbReference>
<dbReference type="Pfam" id="PF01822">
    <property type="entry name" value="WSC"/>
    <property type="match status" value="1"/>
</dbReference>
<organism evidence="3 4">
    <name type="scientific">Apiospora marii</name>
    <dbReference type="NCBI Taxonomy" id="335849"/>
    <lineage>
        <taxon>Eukaryota</taxon>
        <taxon>Fungi</taxon>
        <taxon>Dikarya</taxon>
        <taxon>Ascomycota</taxon>
        <taxon>Pezizomycotina</taxon>
        <taxon>Sordariomycetes</taxon>
        <taxon>Xylariomycetidae</taxon>
        <taxon>Amphisphaeriales</taxon>
        <taxon>Apiosporaceae</taxon>
        <taxon>Apiospora</taxon>
    </lineage>
</organism>
<feature type="domain" description="WSC" evidence="2">
    <location>
        <begin position="18"/>
        <end position="106"/>
    </location>
</feature>
<sequence length="106" mass="10978">MQFSAALALVGAFSVAQAYSFVGCSATAVSSVSKTDMFMSFGLCEDFCKKEACGAPTVMALSGNLCHCGKMPDQNDLVDEALCNTPCPGYGMDSCGGPNTFSIFSI</sequence>
<dbReference type="InterPro" id="IPR002889">
    <property type="entry name" value="WSC_carb-bd"/>
</dbReference>
<evidence type="ECO:0000259" key="2">
    <source>
        <dbReference type="PROSITE" id="PS51212"/>
    </source>
</evidence>
<dbReference type="PROSITE" id="PS51212">
    <property type="entry name" value="WSC"/>
    <property type="match status" value="1"/>
</dbReference>
<dbReference type="Proteomes" id="UP001396898">
    <property type="component" value="Unassembled WGS sequence"/>
</dbReference>
<protein>
    <submittedName>
        <fullName evidence="3">WSC domain protein</fullName>
    </submittedName>
</protein>
<proteinExistence type="predicted"/>
<dbReference type="SMART" id="SM00321">
    <property type="entry name" value="WSC"/>
    <property type="match status" value="1"/>
</dbReference>
<feature type="chain" id="PRO_5045318933" evidence="1">
    <location>
        <begin position="19"/>
        <end position="106"/>
    </location>
</feature>
<accession>A0ABR1RQ69</accession>
<evidence type="ECO:0000256" key="1">
    <source>
        <dbReference type="SAM" id="SignalP"/>
    </source>
</evidence>
<keyword evidence="4" id="KW-1185">Reference proteome</keyword>
<evidence type="ECO:0000313" key="3">
    <source>
        <dbReference type="EMBL" id="KAK8017128.1"/>
    </source>
</evidence>
<evidence type="ECO:0000313" key="4">
    <source>
        <dbReference type="Proteomes" id="UP001396898"/>
    </source>
</evidence>
<comment type="caution">
    <text evidence="3">The sequence shown here is derived from an EMBL/GenBank/DDBJ whole genome shotgun (WGS) entry which is preliminary data.</text>
</comment>
<reference evidence="3 4" key="1">
    <citation type="submission" date="2023-01" db="EMBL/GenBank/DDBJ databases">
        <title>Analysis of 21 Apiospora genomes using comparative genomics revels a genus with tremendous synthesis potential of carbohydrate active enzymes and secondary metabolites.</title>
        <authorList>
            <person name="Sorensen T."/>
        </authorList>
    </citation>
    <scope>NUCLEOTIDE SEQUENCE [LARGE SCALE GENOMIC DNA]</scope>
    <source>
        <strain evidence="3 4">CBS 20057</strain>
    </source>
</reference>
<name>A0ABR1RQ69_9PEZI</name>